<dbReference type="AlphaFoldDB" id="A0AAW1PBZ0"/>
<evidence type="ECO:0000259" key="4">
    <source>
        <dbReference type="PROSITE" id="PS50110"/>
    </source>
</evidence>
<feature type="region of interest" description="Disordered" evidence="3">
    <location>
        <begin position="146"/>
        <end position="174"/>
    </location>
</feature>
<dbReference type="PANTHER" id="PTHR43874">
    <property type="entry name" value="TWO-COMPONENT RESPONSE REGULATOR"/>
    <property type="match status" value="1"/>
</dbReference>
<evidence type="ECO:0000256" key="1">
    <source>
        <dbReference type="ARBA" id="ARBA00023012"/>
    </source>
</evidence>
<evidence type="ECO:0000256" key="2">
    <source>
        <dbReference type="PROSITE-ProRule" id="PRU00169"/>
    </source>
</evidence>
<feature type="region of interest" description="Disordered" evidence="3">
    <location>
        <begin position="197"/>
        <end position="221"/>
    </location>
</feature>
<dbReference type="GO" id="GO:0000160">
    <property type="term" value="P:phosphorelay signal transduction system"/>
    <property type="evidence" value="ECO:0007669"/>
    <property type="project" value="UniProtKB-KW"/>
</dbReference>
<dbReference type="SUPFAM" id="SSF52172">
    <property type="entry name" value="CheY-like"/>
    <property type="match status" value="1"/>
</dbReference>
<dbReference type="PROSITE" id="PS50110">
    <property type="entry name" value="RESPONSE_REGULATORY"/>
    <property type="match status" value="1"/>
</dbReference>
<evidence type="ECO:0000313" key="6">
    <source>
        <dbReference type="Proteomes" id="UP001465755"/>
    </source>
</evidence>
<sequence length="411" mass="41510">MTVRKPPSLRPGFPKGLEVLLVHSASGGQADVCSKLQELSYTVTVCATCPEAVSILKQRRNFDLVIAEAKGLGALGSAQPELLTAAAGLPVVLTAETAGSADDVWKGIQLGAVEVLEKPLSSLKLQNIWQHVVRRMMHGRDAKALSSLKLRSGDSKTAAAPNSPRTPLSVGSALGSATFNSDSTANCDKVGRTCENEASVGVPETAESAPLPPRATRAATRKAQAAQHPPAASLPATVGAVGISGAPATAAMTPWGVAPPPVMQWTPGLFPHQTAHPVPGCAWGTPLALAQQGAMMSGVVGGASSPGVRPAGGSFPPGGAPPTSAAVSNVGVGRPVMAAAARHASSNAQTACNNTSTSGAAPTLHVPLIFPDGGKLEAGRAPPIGLNLRKSASLLDLLNANFAECHTQCAA</sequence>
<dbReference type="Gene3D" id="3.40.50.2300">
    <property type="match status" value="1"/>
</dbReference>
<keyword evidence="1" id="KW-0902">Two-component regulatory system</keyword>
<feature type="domain" description="Response regulatory" evidence="4">
    <location>
        <begin position="18"/>
        <end position="133"/>
    </location>
</feature>
<name>A0AAW1PBZ0_9CHLO</name>
<proteinExistence type="predicted"/>
<reference evidence="5 6" key="1">
    <citation type="journal article" date="2024" name="Nat. Commun.">
        <title>Phylogenomics reveals the evolutionary origins of lichenization in chlorophyte algae.</title>
        <authorList>
            <person name="Puginier C."/>
            <person name="Libourel C."/>
            <person name="Otte J."/>
            <person name="Skaloud P."/>
            <person name="Haon M."/>
            <person name="Grisel S."/>
            <person name="Petersen M."/>
            <person name="Berrin J.G."/>
            <person name="Delaux P.M."/>
            <person name="Dal Grande F."/>
            <person name="Keller J."/>
        </authorList>
    </citation>
    <scope>NUCLEOTIDE SEQUENCE [LARGE SCALE GENOMIC DNA]</scope>
    <source>
        <strain evidence="5 6">SAG 2036</strain>
    </source>
</reference>
<dbReference type="InterPro" id="IPR011006">
    <property type="entry name" value="CheY-like_superfamily"/>
</dbReference>
<evidence type="ECO:0000256" key="3">
    <source>
        <dbReference type="SAM" id="MobiDB-lite"/>
    </source>
</evidence>
<dbReference type="GO" id="GO:0009736">
    <property type="term" value="P:cytokinin-activated signaling pathway"/>
    <property type="evidence" value="ECO:0007669"/>
    <property type="project" value="InterPro"/>
</dbReference>
<gene>
    <name evidence="5" type="ORF">WJX73_002828</name>
</gene>
<comment type="caution">
    <text evidence="5">The sequence shown here is derived from an EMBL/GenBank/DDBJ whole genome shotgun (WGS) entry which is preliminary data.</text>
</comment>
<protein>
    <recommendedName>
        <fullName evidence="4">Response regulatory domain-containing protein</fullName>
    </recommendedName>
</protein>
<dbReference type="PANTHER" id="PTHR43874:SF67">
    <property type="entry name" value="TWO-COMPONENT RESPONSE REGULATOR ARR2"/>
    <property type="match status" value="1"/>
</dbReference>
<evidence type="ECO:0000313" key="5">
    <source>
        <dbReference type="EMBL" id="KAK9807249.1"/>
    </source>
</evidence>
<dbReference type="Proteomes" id="UP001465755">
    <property type="component" value="Unassembled WGS sequence"/>
</dbReference>
<accession>A0AAW1PBZ0</accession>
<dbReference type="InterPro" id="IPR045279">
    <property type="entry name" value="ARR-like"/>
</dbReference>
<dbReference type="InterPro" id="IPR001789">
    <property type="entry name" value="Sig_transdc_resp-reg_receiver"/>
</dbReference>
<keyword evidence="6" id="KW-1185">Reference proteome</keyword>
<organism evidence="5 6">
    <name type="scientific">Symbiochloris irregularis</name>
    <dbReference type="NCBI Taxonomy" id="706552"/>
    <lineage>
        <taxon>Eukaryota</taxon>
        <taxon>Viridiplantae</taxon>
        <taxon>Chlorophyta</taxon>
        <taxon>core chlorophytes</taxon>
        <taxon>Trebouxiophyceae</taxon>
        <taxon>Trebouxiales</taxon>
        <taxon>Trebouxiaceae</taxon>
        <taxon>Symbiochloris</taxon>
    </lineage>
</organism>
<dbReference type="EMBL" id="JALJOQ010000032">
    <property type="protein sequence ID" value="KAK9807249.1"/>
    <property type="molecule type" value="Genomic_DNA"/>
</dbReference>
<comment type="caution">
    <text evidence="2">Lacks conserved residue(s) required for the propagation of feature annotation.</text>
</comment>